<proteinExistence type="predicted"/>
<dbReference type="KEGG" id="npl:FGF80_04075"/>
<dbReference type="EMBL" id="CP040637">
    <property type="protein sequence ID" value="QCW02456.1"/>
    <property type="molecule type" value="Genomic_DNA"/>
</dbReference>
<dbReference type="AlphaFoldDB" id="A0A4P9TCN4"/>
<dbReference type="Proteomes" id="UP000307562">
    <property type="component" value="Chromosome"/>
</dbReference>
<feature type="transmembrane region" description="Helical" evidence="1">
    <location>
        <begin position="42"/>
        <end position="62"/>
    </location>
</feature>
<protein>
    <submittedName>
        <fullName evidence="2">Uncharacterized protein</fullName>
    </submittedName>
</protein>
<evidence type="ECO:0000313" key="2">
    <source>
        <dbReference type="EMBL" id="QCW02456.1"/>
    </source>
</evidence>
<gene>
    <name evidence="2" type="ORF">FGF80_04075</name>
</gene>
<name>A0A4P9TCN4_9EURY</name>
<feature type="transmembrane region" description="Helical" evidence="1">
    <location>
        <begin position="12"/>
        <end position="30"/>
    </location>
</feature>
<organism evidence="2 3">
    <name type="scientific">Natrinema pallidum</name>
    <dbReference type="NCBI Taxonomy" id="69527"/>
    <lineage>
        <taxon>Archaea</taxon>
        <taxon>Methanobacteriati</taxon>
        <taxon>Methanobacteriota</taxon>
        <taxon>Stenosarchaea group</taxon>
        <taxon>Halobacteria</taxon>
        <taxon>Halobacteriales</taxon>
        <taxon>Natrialbaceae</taxon>
        <taxon>Natrinema</taxon>
    </lineage>
</organism>
<evidence type="ECO:0000313" key="3">
    <source>
        <dbReference type="Proteomes" id="UP000307562"/>
    </source>
</evidence>
<dbReference type="RefSeq" id="WP_006184498.1">
    <property type="nucleotide sequence ID" value="NZ_CP040637.1"/>
</dbReference>
<keyword evidence="1" id="KW-1133">Transmembrane helix</keyword>
<reference evidence="3" key="1">
    <citation type="submission" date="2019-05" db="EMBL/GenBank/DDBJ databases">
        <title>Complete Genome Sequence and Methylation Pattern of the Halophilic Archaeon Natrinema pallidum BOL6-1.</title>
        <authorList>
            <person name="DasSarma P."/>
            <person name="DasSarma B.P."/>
            <person name="DasSarma S.L."/>
            <person name="Martinez F.L."/>
            <person name="Guzman D."/>
            <person name="Roberts R.J."/>
            <person name="DasSarma S."/>
        </authorList>
    </citation>
    <scope>NUCLEOTIDE SEQUENCE [LARGE SCALE GENOMIC DNA]</scope>
    <source>
        <strain evidence="3">BOL6-1</strain>
    </source>
</reference>
<accession>A0A4P9TCN4</accession>
<evidence type="ECO:0000256" key="1">
    <source>
        <dbReference type="SAM" id="Phobius"/>
    </source>
</evidence>
<keyword evidence="1" id="KW-0812">Transmembrane</keyword>
<keyword evidence="3" id="KW-1185">Reference proteome</keyword>
<keyword evidence="1" id="KW-0472">Membrane</keyword>
<dbReference type="GeneID" id="96155119"/>
<sequence length="65" mass="6785">MKPNSDVDIVSAHRGLLVGFLTGLGLVFNYGTPITTAADGALFVAVAVALGYPVLTLCRLCTGWF</sequence>